<comment type="caution">
    <text evidence="1">The sequence shown here is derived from an EMBL/GenBank/DDBJ whole genome shotgun (WGS) entry which is preliminary data.</text>
</comment>
<keyword evidence="2" id="KW-1185">Reference proteome</keyword>
<dbReference type="Proteomes" id="UP001234297">
    <property type="component" value="Chromosome 12"/>
</dbReference>
<dbReference type="EMBL" id="CM056820">
    <property type="protein sequence ID" value="KAJ8615936.1"/>
    <property type="molecule type" value="Genomic_DNA"/>
</dbReference>
<evidence type="ECO:0000313" key="2">
    <source>
        <dbReference type="Proteomes" id="UP001234297"/>
    </source>
</evidence>
<reference evidence="1 2" key="1">
    <citation type="journal article" date="2022" name="Hortic Res">
        <title>A haplotype resolved chromosomal level avocado genome allows analysis of novel avocado genes.</title>
        <authorList>
            <person name="Nath O."/>
            <person name="Fletcher S.J."/>
            <person name="Hayward A."/>
            <person name="Shaw L.M."/>
            <person name="Masouleh A.K."/>
            <person name="Furtado A."/>
            <person name="Henry R.J."/>
            <person name="Mitter N."/>
        </authorList>
    </citation>
    <scope>NUCLEOTIDE SEQUENCE [LARGE SCALE GENOMIC DNA]</scope>
    <source>
        <strain evidence="2">cv. Hass</strain>
    </source>
</reference>
<gene>
    <name evidence="1" type="ORF">MRB53_035308</name>
</gene>
<sequence length="90" mass="10332">MDVVDGDWKTSPRMFDQDYPKENREKSKRANALSRLGLGDGFIDDCISHRPLARGFVGVDLHEISGKLLKDLYFITFSFGFSMVLSRTWE</sequence>
<name>A0ACC2K4F3_PERAE</name>
<organism evidence="1 2">
    <name type="scientific">Persea americana</name>
    <name type="common">Avocado</name>
    <dbReference type="NCBI Taxonomy" id="3435"/>
    <lineage>
        <taxon>Eukaryota</taxon>
        <taxon>Viridiplantae</taxon>
        <taxon>Streptophyta</taxon>
        <taxon>Embryophyta</taxon>
        <taxon>Tracheophyta</taxon>
        <taxon>Spermatophyta</taxon>
        <taxon>Magnoliopsida</taxon>
        <taxon>Magnoliidae</taxon>
        <taxon>Laurales</taxon>
        <taxon>Lauraceae</taxon>
        <taxon>Persea</taxon>
    </lineage>
</organism>
<accession>A0ACC2K4F3</accession>
<protein>
    <submittedName>
        <fullName evidence="1">Uncharacterized protein</fullName>
    </submittedName>
</protein>
<proteinExistence type="predicted"/>
<evidence type="ECO:0000313" key="1">
    <source>
        <dbReference type="EMBL" id="KAJ8615936.1"/>
    </source>
</evidence>